<feature type="region of interest" description="Disordered" evidence="7">
    <location>
        <begin position="287"/>
        <end position="310"/>
    </location>
</feature>
<dbReference type="FunFam" id="2.10.110.10:FF:000001">
    <property type="entry name" value="Cysteine and glycine-rich protein 1"/>
    <property type="match status" value="1"/>
</dbReference>
<dbReference type="GO" id="GO:0030018">
    <property type="term" value="C:Z disc"/>
    <property type="evidence" value="ECO:0007669"/>
    <property type="project" value="UniProtKB-ARBA"/>
</dbReference>
<evidence type="ECO:0000256" key="2">
    <source>
        <dbReference type="ARBA" id="ARBA00022723"/>
    </source>
</evidence>
<dbReference type="InterPro" id="IPR001781">
    <property type="entry name" value="Znf_LIM"/>
</dbReference>
<keyword evidence="5 6" id="KW-0440">LIM domain</keyword>
<dbReference type="Gene3D" id="2.10.110.10">
    <property type="entry name" value="Cysteine Rich Protein"/>
    <property type="match status" value="1"/>
</dbReference>
<dbReference type="GO" id="GO:0007517">
    <property type="term" value="P:muscle organ development"/>
    <property type="evidence" value="ECO:0007669"/>
    <property type="project" value="UniProtKB-KW"/>
</dbReference>
<feature type="region of interest" description="Disordered" evidence="7">
    <location>
        <begin position="623"/>
        <end position="685"/>
    </location>
</feature>
<feature type="region of interest" description="Disordered" evidence="7">
    <location>
        <begin position="438"/>
        <end position="472"/>
    </location>
</feature>
<evidence type="ECO:0000313" key="10">
    <source>
        <dbReference type="Proteomes" id="UP000752696"/>
    </source>
</evidence>
<keyword evidence="1" id="KW-0517">Myogenesis</keyword>
<keyword evidence="2 6" id="KW-0479">Metal-binding</keyword>
<dbReference type="CDD" id="cd09445">
    <property type="entry name" value="LIM_Mical_like_2"/>
    <property type="match status" value="1"/>
</dbReference>
<evidence type="ECO:0000256" key="4">
    <source>
        <dbReference type="ARBA" id="ARBA00022833"/>
    </source>
</evidence>
<feature type="region of interest" description="Disordered" evidence="7">
    <location>
        <begin position="562"/>
        <end position="586"/>
    </location>
</feature>
<evidence type="ECO:0000256" key="7">
    <source>
        <dbReference type="SAM" id="MobiDB-lite"/>
    </source>
</evidence>
<feature type="compositionally biased region" description="Basic and acidic residues" evidence="7">
    <location>
        <begin position="575"/>
        <end position="586"/>
    </location>
</feature>
<dbReference type="AlphaFoldDB" id="A0A6V7HBV0"/>
<evidence type="ECO:0000259" key="8">
    <source>
        <dbReference type="PROSITE" id="PS50023"/>
    </source>
</evidence>
<dbReference type="PROSITE" id="PS50023">
    <property type="entry name" value="LIM_DOMAIN_2"/>
    <property type="match status" value="1"/>
</dbReference>
<dbReference type="GO" id="GO:0060537">
    <property type="term" value="P:muscle tissue development"/>
    <property type="evidence" value="ECO:0007669"/>
    <property type="project" value="UniProtKB-ARBA"/>
</dbReference>
<comment type="caution">
    <text evidence="9">The sequence shown here is derived from an EMBL/GenBank/DDBJ whole genome shotgun (WGS) entry which is preliminary data.</text>
</comment>
<dbReference type="OrthoDB" id="25654at2759"/>
<name>A0A6V7HBV0_9HYME</name>
<feature type="domain" description="LIM zinc-binding" evidence="8">
    <location>
        <begin position="144"/>
        <end position="204"/>
    </location>
</feature>
<evidence type="ECO:0000256" key="5">
    <source>
        <dbReference type="ARBA" id="ARBA00023038"/>
    </source>
</evidence>
<dbReference type="Pfam" id="PF00412">
    <property type="entry name" value="LIM"/>
    <property type="match status" value="1"/>
</dbReference>
<sequence>SESREETITTSTSVVTSPSKGGIKTKKKKIEGVAGNDASPNLTPRTKKTKKSKKNELEKENISVNCNLQEPSMHPGPRQMNPETLDFSNENDLSNVNVKSLKARSLGDLRVCEKGYSKFTRDALVFTGVSVKALQVGQNGDTNPNCRSCGKVVFQMEQTKAEGLVWHKNCFRCVQCSKQLNVDNYESHESTLYCKPHFKELFQPKPVEESDEPASDKPDLGLEELSSLNVKSRFQVFEKAGTETNEIERSPSQIAVKRSPSILSKLAKFQAKGMDIGVADESLNGIPYEESSESEEEEDAEETEEVDSEIVKAKRATRERPISFTKMDDIKNRWETTSQQGRREVQREARKEEIAGIRSRLFMHISVYTFEQCNISSLNDLSSSEMRDRRSKGTCRYSYRKAGFLLQGKQGKMKEMYQQAVAGSERVTKINAAEEIQHSTHARSIKERFERGEPIAASDDETDSKPKPEKADEEVIAAGISRKSRSLFLELDATAAKTGRPVTPVNPKTPAEAPRRARDAFMGRQVSDDVVRSSDTTEEVHVETSDISNKFKFFESYKEPEKQRKQFRITPPRDGQVKMDSPEREIYRDPDVVRADDRVNEVVHTDTARKMLSIFRQMEENACKKELPNGPKPLKRFTPPPEDKYAKPTASDSEENEDEDGEDSEGEDSAEERDPNYVRASDKVEDEFLKQAQNAARAKTLCAKFEHWEETDGKTTSSNQHIAEMEIAQSTAGEQLSIESASSLRARFESLGSQTNESPRTPKVKVNRFV</sequence>
<feature type="compositionally biased region" description="Acidic residues" evidence="7">
    <location>
        <begin position="652"/>
        <end position="671"/>
    </location>
</feature>
<dbReference type="SMART" id="SM00132">
    <property type="entry name" value="LIM"/>
    <property type="match status" value="1"/>
</dbReference>
<dbReference type="Proteomes" id="UP000752696">
    <property type="component" value="Unassembled WGS sequence"/>
</dbReference>
<feature type="non-terminal residue" evidence="9">
    <location>
        <position position="770"/>
    </location>
</feature>
<evidence type="ECO:0000256" key="6">
    <source>
        <dbReference type="PROSITE-ProRule" id="PRU00125"/>
    </source>
</evidence>
<feature type="compositionally biased region" description="Basic and acidic residues" evidence="7">
    <location>
        <begin position="444"/>
        <end position="453"/>
    </location>
</feature>
<reference evidence="9" key="1">
    <citation type="submission" date="2020-07" db="EMBL/GenBank/DDBJ databases">
        <authorList>
            <person name="Nazaruddin N."/>
        </authorList>
    </citation>
    <scope>NUCLEOTIDE SEQUENCE</scope>
</reference>
<evidence type="ECO:0000256" key="3">
    <source>
        <dbReference type="ARBA" id="ARBA00022737"/>
    </source>
</evidence>
<keyword evidence="3" id="KW-0677">Repeat</keyword>
<organism evidence="9 10">
    <name type="scientific">Heterotrigona itama</name>
    <dbReference type="NCBI Taxonomy" id="395501"/>
    <lineage>
        <taxon>Eukaryota</taxon>
        <taxon>Metazoa</taxon>
        <taxon>Ecdysozoa</taxon>
        <taxon>Arthropoda</taxon>
        <taxon>Hexapoda</taxon>
        <taxon>Insecta</taxon>
        <taxon>Pterygota</taxon>
        <taxon>Neoptera</taxon>
        <taxon>Endopterygota</taxon>
        <taxon>Hymenoptera</taxon>
        <taxon>Apocrita</taxon>
        <taxon>Aculeata</taxon>
        <taxon>Apoidea</taxon>
        <taxon>Anthophila</taxon>
        <taxon>Apidae</taxon>
        <taxon>Heterotrigona</taxon>
    </lineage>
</organism>
<dbReference type="PANTHER" id="PTHR24206">
    <property type="entry name" value="OS06G0237300 PROTEIN"/>
    <property type="match status" value="1"/>
</dbReference>
<evidence type="ECO:0000256" key="1">
    <source>
        <dbReference type="ARBA" id="ARBA00022541"/>
    </source>
</evidence>
<dbReference type="GO" id="GO:0046872">
    <property type="term" value="F:metal ion binding"/>
    <property type="evidence" value="ECO:0007669"/>
    <property type="project" value="UniProtKB-KW"/>
</dbReference>
<feature type="non-terminal residue" evidence="9">
    <location>
        <position position="1"/>
    </location>
</feature>
<feature type="region of interest" description="Disordered" evidence="7">
    <location>
        <begin position="750"/>
        <end position="770"/>
    </location>
</feature>
<keyword evidence="4 6" id="KW-0862">Zinc</keyword>
<feature type="compositionally biased region" description="Acidic residues" evidence="7">
    <location>
        <begin position="290"/>
        <end position="308"/>
    </location>
</feature>
<feature type="compositionally biased region" description="Basic and acidic residues" evidence="7">
    <location>
        <begin position="672"/>
        <end position="685"/>
    </location>
</feature>
<accession>A0A6V7HBV0</accession>
<dbReference type="PROSITE" id="PS00478">
    <property type="entry name" value="LIM_DOMAIN_1"/>
    <property type="match status" value="1"/>
</dbReference>
<evidence type="ECO:0000313" key="9">
    <source>
        <dbReference type="EMBL" id="CAD1477844.1"/>
    </source>
</evidence>
<feature type="compositionally biased region" description="Low complexity" evidence="7">
    <location>
        <begin position="8"/>
        <end position="22"/>
    </location>
</feature>
<gene>
    <name evidence="9" type="ORF">MHI_LOCUS759023</name>
</gene>
<dbReference type="EMBL" id="CAJDYZ010010319">
    <property type="protein sequence ID" value="CAD1477844.1"/>
    <property type="molecule type" value="Genomic_DNA"/>
</dbReference>
<feature type="region of interest" description="Disordered" evidence="7">
    <location>
        <begin position="1"/>
        <end position="58"/>
    </location>
</feature>
<protein>
    <recommendedName>
        <fullName evidence="8">LIM zinc-binding domain-containing protein</fullName>
    </recommendedName>
</protein>
<dbReference type="SUPFAM" id="SSF57716">
    <property type="entry name" value="Glucocorticoid receptor-like (DNA-binding domain)"/>
    <property type="match status" value="2"/>
</dbReference>
<keyword evidence="10" id="KW-1185">Reference proteome</keyword>
<proteinExistence type="predicted"/>